<protein>
    <submittedName>
        <fullName evidence="2">6-phosphogluconolactonase</fullName>
    </submittedName>
</protein>
<dbReference type="AlphaFoldDB" id="A0A1E8GRZ6"/>
<dbReference type="RefSeq" id="WP_070791135.1">
    <property type="nucleotide sequence ID" value="NZ_MKIR01000001.1"/>
</dbReference>
<organism evidence="2 3">
    <name type="scientific">Floricoccus tropicus</name>
    <dbReference type="NCBI Taxonomy" id="1859473"/>
    <lineage>
        <taxon>Bacteria</taxon>
        <taxon>Bacillati</taxon>
        <taxon>Bacillota</taxon>
        <taxon>Bacilli</taxon>
        <taxon>Lactobacillales</taxon>
        <taxon>Streptococcaceae</taxon>
        <taxon>Floricoccus</taxon>
    </lineage>
</organism>
<dbReference type="SUPFAM" id="SSF51004">
    <property type="entry name" value="C-terminal (heme d1) domain of cytochrome cd1-nitrite reductase"/>
    <property type="match status" value="1"/>
</dbReference>
<dbReference type="PANTHER" id="PTHR30344:SF1">
    <property type="entry name" value="6-PHOSPHOGLUCONOLACTONASE"/>
    <property type="match status" value="1"/>
</dbReference>
<accession>A0A1E8GRZ6</accession>
<dbReference type="EMBL" id="MKIR01000001">
    <property type="protein sequence ID" value="OFI50393.1"/>
    <property type="molecule type" value="Genomic_DNA"/>
</dbReference>
<dbReference type="PANTHER" id="PTHR30344">
    <property type="entry name" value="6-PHOSPHOGLUCONOLACTONASE-RELATED"/>
    <property type="match status" value="1"/>
</dbReference>
<reference evidence="3" key="1">
    <citation type="submission" date="2016-09" db="EMBL/GenBank/DDBJ databases">
        <title>Draft genome sequence of a novel species of the family Streptococcaceae isolated from flowers.</title>
        <authorList>
            <person name="Chuah L.-O."/>
            <person name="Yap K.-P."/>
            <person name="Thong K.L."/>
            <person name="Liong M.T."/>
            <person name="Ahmad R."/>
            <person name="Rusul G."/>
        </authorList>
    </citation>
    <scope>NUCLEOTIDE SEQUENCE [LARGE SCALE GENOMIC DNA]</scope>
    <source>
        <strain evidence="3">DF1</strain>
    </source>
</reference>
<dbReference type="InterPro" id="IPR019405">
    <property type="entry name" value="Lactonase_7-beta_prop"/>
</dbReference>
<evidence type="ECO:0000256" key="1">
    <source>
        <dbReference type="ARBA" id="ARBA00005564"/>
    </source>
</evidence>
<dbReference type="Pfam" id="PF10282">
    <property type="entry name" value="Lactonase"/>
    <property type="match status" value="1"/>
</dbReference>
<name>A0A1E8GRZ6_9LACT</name>
<dbReference type="GO" id="GO:0005829">
    <property type="term" value="C:cytosol"/>
    <property type="evidence" value="ECO:0007669"/>
    <property type="project" value="TreeGrafter"/>
</dbReference>
<comment type="similarity">
    <text evidence="1">Belongs to the cycloisomerase 2 family.</text>
</comment>
<dbReference type="InterPro" id="IPR050282">
    <property type="entry name" value="Cycloisomerase_2"/>
</dbReference>
<proteinExistence type="inferred from homology"/>
<evidence type="ECO:0000313" key="2">
    <source>
        <dbReference type="EMBL" id="OFI50393.1"/>
    </source>
</evidence>
<gene>
    <name evidence="2" type="ORF">BG261_00460</name>
</gene>
<dbReference type="InterPro" id="IPR015943">
    <property type="entry name" value="WD40/YVTN_repeat-like_dom_sf"/>
</dbReference>
<comment type="caution">
    <text evidence="2">The sequence shown here is derived from an EMBL/GenBank/DDBJ whole genome shotgun (WGS) entry which is preliminary data.</text>
</comment>
<keyword evidence="3" id="KW-1185">Reference proteome</keyword>
<dbReference type="STRING" id="1859473.BG261_00460"/>
<dbReference type="OrthoDB" id="9790815at2"/>
<dbReference type="InterPro" id="IPR011048">
    <property type="entry name" value="Haem_d1_sf"/>
</dbReference>
<dbReference type="Proteomes" id="UP000178622">
    <property type="component" value="Unassembled WGS sequence"/>
</dbReference>
<dbReference type="GO" id="GO:0017057">
    <property type="term" value="F:6-phosphogluconolactonase activity"/>
    <property type="evidence" value="ECO:0007669"/>
    <property type="project" value="TreeGrafter"/>
</dbReference>
<dbReference type="Gene3D" id="2.130.10.10">
    <property type="entry name" value="YVTN repeat-like/Quinoprotein amine dehydrogenase"/>
    <property type="match status" value="1"/>
</dbReference>
<sequence>MQDTIYFGTYTRRESKGIYKATLDTETGQLSDLIEYIEEPSPTYLTIDDQKHLYSVGAVKSEGGVAAFDANGHLLNHVVEEGAPLCYVSVDEERDLVYGANYHKGQVLAYRRQEDGSLSLSDKVQHVGFGPHENQSSPHVHFADLTPDKFLVTCDLGTDSVTTYDILDGKLIEINNYQSAPGSGARHIVFQKTNKIAYLICELNSTIEVLIYDGVGEFSLLQTISTLPEDYVGFNGTAAIRLSADDKFLYASNRGHDSIVVYKCLGDSTLEKIQTISTSGKTPRDINLSSDGKIVAAAHQDSDNVTTFSRDEATGLLTEIQHDFKVPEAVCVYVEK</sequence>
<evidence type="ECO:0000313" key="3">
    <source>
        <dbReference type="Proteomes" id="UP000178622"/>
    </source>
</evidence>